<dbReference type="SUPFAM" id="SSF49464">
    <property type="entry name" value="Carboxypeptidase regulatory domain-like"/>
    <property type="match status" value="1"/>
</dbReference>
<evidence type="ECO:0000256" key="4">
    <source>
        <dbReference type="ARBA" id="ARBA00022692"/>
    </source>
</evidence>
<dbReference type="Pfam" id="PF07715">
    <property type="entry name" value="Plug"/>
    <property type="match status" value="1"/>
</dbReference>
<sequence>MPKSDFCGMNCKPLLKVFSIIFLFGVLSAQAQTNVPVKGAVSGKLVDAASNQPLAFATAALIRKADNTAAKSIQTDMDGNFKLDNLADGLYLLRTTYVGYGNYVKDSIYISPKKKIFQLGLVKMKQAGKALKEVTVKAQRSNIQLGVDRKVFNVEQSLVSAGGSATDLLSNVPSVQVDVDGNLNLRGSSDVRVLINGKPSMLAGASMADILQSIPASSIETIEVITNPSSKYDAEGQSGIVNIVLKKNARVGTNGNVAVAVGNQHTYNVSAAVAHQGKNVNLYANYSYRDANRNGNGYTNRTSLRNDTSILSNQISNQAFTFNSHNIRAGIDISLDPKTTLSFSGNGNFRQRDKYQFGNTNTFTNGVLTQTLGQNNQAISGTNRNLDFNADFDHKYKKQGEELTANIGYSSEHETSNDSLRSTYNFFNPASIRERIQHNNSLQKEYNINLQADYTLPLSHNNKIEAGYRSTFSQNDNGNDVDTLQGSGFVHDGTLTNHFLYKEQVHAVYGTYQQQFGQFGVQGGVRMEEAIINTMVHETGEPHHQDYFRVYPSLFLTDKLNDNQTLQLSYTRRVSRPRDRQINAFLDKSDPLNWQTGNPLLKPEDTHSMELSYINYWKALTLTSSLYYRLTNDDIQQIRTPITSTISSLTYQNIKNSQNSGFELIAKVDASQALDFTANVNAYYRYLQGDASLKLPNSSGFAWNANLTANIKPTKALGVQLRGDYQAPQVITQGRQRAMAGMDAGLKYDLTKAISLGANVRDVFNSRKFGSITDIVQSPTFSQHSESVRRFQTRTILFTASYRFGSTPGQRRNRNKDKKDQDNGGGGDDMGQDQGGDGGMSAQRSN</sequence>
<dbReference type="InterPro" id="IPR041700">
    <property type="entry name" value="OMP_b-brl_3"/>
</dbReference>
<dbReference type="SUPFAM" id="SSF56935">
    <property type="entry name" value="Porins"/>
    <property type="match status" value="1"/>
</dbReference>
<gene>
    <name evidence="12" type="ORF">C8P68_105403</name>
</gene>
<keyword evidence="13" id="KW-1185">Reference proteome</keyword>
<feature type="region of interest" description="Disordered" evidence="8">
    <location>
        <begin position="802"/>
        <end position="846"/>
    </location>
</feature>
<proteinExistence type="inferred from homology"/>
<accession>A0A2T5J8X0</accession>
<dbReference type="AlphaFoldDB" id="A0A2T5J8X0"/>
<feature type="domain" description="Outer membrane protein beta-barrel" evidence="11">
    <location>
        <begin position="394"/>
        <end position="802"/>
    </location>
</feature>
<dbReference type="Gene3D" id="2.40.170.20">
    <property type="entry name" value="TonB-dependent receptor, beta-barrel domain"/>
    <property type="match status" value="1"/>
</dbReference>
<keyword evidence="12" id="KW-0675">Receptor</keyword>
<evidence type="ECO:0000313" key="13">
    <source>
        <dbReference type="Proteomes" id="UP000244168"/>
    </source>
</evidence>
<keyword evidence="2 7" id="KW-0813">Transport</keyword>
<evidence type="ECO:0000256" key="2">
    <source>
        <dbReference type="ARBA" id="ARBA00022448"/>
    </source>
</evidence>
<protein>
    <submittedName>
        <fullName evidence="12">Outer membrane receptor protein involved in Fe transport</fullName>
    </submittedName>
</protein>
<dbReference type="InterPro" id="IPR039426">
    <property type="entry name" value="TonB-dep_rcpt-like"/>
</dbReference>
<dbReference type="Gene3D" id="2.60.40.1120">
    <property type="entry name" value="Carboxypeptidase-like, regulatory domain"/>
    <property type="match status" value="1"/>
</dbReference>
<evidence type="ECO:0000256" key="3">
    <source>
        <dbReference type="ARBA" id="ARBA00022452"/>
    </source>
</evidence>
<keyword evidence="6 7" id="KW-0998">Cell outer membrane</keyword>
<evidence type="ECO:0000256" key="9">
    <source>
        <dbReference type="SAM" id="SignalP"/>
    </source>
</evidence>
<dbReference type="InterPro" id="IPR037066">
    <property type="entry name" value="Plug_dom_sf"/>
</dbReference>
<dbReference type="PANTHER" id="PTHR40980:SF4">
    <property type="entry name" value="TONB-DEPENDENT RECEPTOR-LIKE BETA-BARREL DOMAIN-CONTAINING PROTEIN"/>
    <property type="match status" value="1"/>
</dbReference>
<feature type="domain" description="TonB-dependent receptor plug" evidence="10">
    <location>
        <begin position="153"/>
        <end position="239"/>
    </location>
</feature>
<feature type="chain" id="PRO_5015762933" evidence="9">
    <location>
        <begin position="32"/>
        <end position="846"/>
    </location>
</feature>
<keyword evidence="9" id="KW-0732">Signal</keyword>
<dbReference type="Gene3D" id="2.170.130.10">
    <property type="entry name" value="TonB-dependent receptor, plug domain"/>
    <property type="match status" value="1"/>
</dbReference>
<dbReference type="GO" id="GO:0009279">
    <property type="term" value="C:cell outer membrane"/>
    <property type="evidence" value="ECO:0007669"/>
    <property type="project" value="UniProtKB-SubCell"/>
</dbReference>
<reference evidence="12 13" key="1">
    <citation type="submission" date="2018-04" db="EMBL/GenBank/DDBJ databases">
        <title>Genomic Encyclopedia of Archaeal and Bacterial Type Strains, Phase II (KMG-II): from individual species to whole genera.</title>
        <authorList>
            <person name="Goeker M."/>
        </authorList>
    </citation>
    <scope>NUCLEOTIDE SEQUENCE [LARGE SCALE GENOMIC DNA]</scope>
    <source>
        <strain evidence="12 13">DSM 26809</strain>
    </source>
</reference>
<name>A0A2T5J8X0_9SPHI</name>
<evidence type="ECO:0000256" key="1">
    <source>
        <dbReference type="ARBA" id="ARBA00004571"/>
    </source>
</evidence>
<dbReference type="InterPro" id="IPR036942">
    <property type="entry name" value="Beta-barrel_TonB_sf"/>
</dbReference>
<dbReference type="InterPro" id="IPR008969">
    <property type="entry name" value="CarboxyPept-like_regulatory"/>
</dbReference>
<dbReference type="InterPro" id="IPR012910">
    <property type="entry name" value="Plug_dom"/>
</dbReference>
<evidence type="ECO:0000313" key="12">
    <source>
        <dbReference type="EMBL" id="PTQ95892.1"/>
    </source>
</evidence>
<dbReference type="PANTHER" id="PTHR40980">
    <property type="entry name" value="PLUG DOMAIN-CONTAINING PROTEIN"/>
    <property type="match status" value="1"/>
</dbReference>
<evidence type="ECO:0000256" key="6">
    <source>
        <dbReference type="ARBA" id="ARBA00023237"/>
    </source>
</evidence>
<evidence type="ECO:0000256" key="8">
    <source>
        <dbReference type="SAM" id="MobiDB-lite"/>
    </source>
</evidence>
<keyword evidence="3 7" id="KW-1134">Transmembrane beta strand</keyword>
<keyword evidence="4 7" id="KW-0812">Transmembrane</keyword>
<evidence type="ECO:0000259" key="10">
    <source>
        <dbReference type="Pfam" id="PF07715"/>
    </source>
</evidence>
<feature type="signal peptide" evidence="9">
    <location>
        <begin position="1"/>
        <end position="31"/>
    </location>
</feature>
<evidence type="ECO:0000256" key="7">
    <source>
        <dbReference type="PROSITE-ProRule" id="PRU01360"/>
    </source>
</evidence>
<dbReference type="Pfam" id="PF14905">
    <property type="entry name" value="OMP_b-brl_3"/>
    <property type="match status" value="1"/>
</dbReference>
<dbReference type="OrthoDB" id="606851at2"/>
<dbReference type="PROSITE" id="PS52016">
    <property type="entry name" value="TONB_DEPENDENT_REC_3"/>
    <property type="match status" value="1"/>
</dbReference>
<comment type="similarity">
    <text evidence="7">Belongs to the TonB-dependent receptor family.</text>
</comment>
<keyword evidence="5 7" id="KW-0472">Membrane</keyword>
<dbReference type="Proteomes" id="UP000244168">
    <property type="component" value="Unassembled WGS sequence"/>
</dbReference>
<dbReference type="EMBL" id="QAOQ01000005">
    <property type="protein sequence ID" value="PTQ95892.1"/>
    <property type="molecule type" value="Genomic_DNA"/>
</dbReference>
<dbReference type="Pfam" id="PF13620">
    <property type="entry name" value="CarboxypepD_reg"/>
    <property type="match status" value="1"/>
</dbReference>
<comment type="subcellular location">
    <subcellularLocation>
        <location evidence="1 7">Cell outer membrane</location>
        <topology evidence="1 7">Multi-pass membrane protein</topology>
    </subcellularLocation>
</comment>
<feature type="compositionally biased region" description="Gly residues" evidence="8">
    <location>
        <begin position="823"/>
        <end position="839"/>
    </location>
</feature>
<comment type="caution">
    <text evidence="12">The sequence shown here is derived from an EMBL/GenBank/DDBJ whole genome shotgun (WGS) entry which is preliminary data.</text>
</comment>
<evidence type="ECO:0000256" key="5">
    <source>
        <dbReference type="ARBA" id="ARBA00023136"/>
    </source>
</evidence>
<evidence type="ECO:0000259" key="11">
    <source>
        <dbReference type="Pfam" id="PF14905"/>
    </source>
</evidence>
<organism evidence="12 13">
    <name type="scientific">Mucilaginibacter yixingensis</name>
    <dbReference type="NCBI Taxonomy" id="1295612"/>
    <lineage>
        <taxon>Bacteria</taxon>
        <taxon>Pseudomonadati</taxon>
        <taxon>Bacteroidota</taxon>
        <taxon>Sphingobacteriia</taxon>
        <taxon>Sphingobacteriales</taxon>
        <taxon>Sphingobacteriaceae</taxon>
        <taxon>Mucilaginibacter</taxon>
    </lineage>
</organism>